<dbReference type="AlphaFoldDB" id="A0A173QZ89"/>
<evidence type="ECO:0000313" key="8">
    <source>
        <dbReference type="EMBL" id="MZK18768.1"/>
    </source>
</evidence>
<dbReference type="RefSeq" id="WP_055213162.1">
    <property type="nucleotide sequence ID" value="NZ_CAXSPU010000009.1"/>
</dbReference>
<dbReference type="EMBL" id="CYXO01000001">
    <property type="protein sequence ID" value="CUM70548.1"/>
    <property type="molecule type" value="Genomic_DNA"/>
</dbReference>
<reference evidence="10 11" key="2">
    <citation type="journal article" date="2019" name="Nat. Med.">
        <title>A library of human gut bacterial isolates paired with longitudinal multiomics data enables mechanistic microbiome research.</title>
        <authorList>
            <person name="Poyet M."/>
            <person name="Groussin M."/>
            <person name="Gibbons S.M."/>
            <person name="Avila-Pacheco J."/>
            <person name="Jiang X."/>
            <person name="Kearney S.M."/>
            <person name="Perrotta A.R."/>
            <person name="Berdy B."/>
            <person name="Zhao S."/>
            <person name="Lieberman T.D."/>
            <person name="Swanson P.K."/>
            <person name="Smith M."/>
            <person name="Roesemann S."/>
            <person name="Alexander J.E."/>
            <person name="Rich S.A."/>
            <person name="Livny J."/>
            <person name="Vlamakis H."/>
            <person name="Clish C."/>
            <person name="Bullock K."/>
            <person name="Deik A."/>
            <person name="Scott J."/>
            <person name="Pierce K.A."/>
            <person name="Xavier R.J."/>
            <person name="Alm E.J."/>
        </authorList>
    </citation>
    <scope>NUCLEOTIDE SEQUENCE [LARGE SCALE GENOMIC DNA]</scope>
    <source>
        <strain evidence="7 11">BIOML-A1</strain>
        <strain evidence="8 10">BIOML-A7</strain>
    </source>
</reference>
<protein>
    <submittedName>
        <fullName evidence="6">Glycyl-glycine endopeptidase ALE-1</fullName>
        <ecNumber evidence="6">3.4.24.75</ecNumber>
    </submittedName>
    <submittedName>
        <fullName evidence="7">Peptidoglycan DD-metalloendopeptidase family protein</fullName>
    </submittedName>
</protein>
<evidence type="ECO:0000256" key="3">
    <source>
        <dbReference type="SAM" id="SignalP"/>
    </source>
</evidence>
<dbReference type="InterPro" id="IPR057309">
    <property type="entry name" value="PcsB_CC"/>
</dbReference>
<evidence type="ECO:0000256" key="1">
    <source>
        <dbReference type="ARBA" id="ARBA00022729"/>
    </source>
</evidence>
<keyword evidence="1 3" id="KW-0732">Signal</keyword>
<reference evidence="6 9" key="1">
    <citation type="submission" date="2015-09" db="EMBL/GenBank/DDBJ databases">
        <authorList>
            <consortium name="Pathogen Informatics"/>
        </authorList>
    </citation>
    <scope>NUCLEOTIDE SEQUENCE [LARGE SCALE GENOMIC DNA]</scope>
    <source>
        <strain evidence="6 9">2789STDY5834961</strain>
    </source>
</reference>
<dbReference type="GO" id="GO:0004222">
    <property type="term" value="F:metalloendopeptidase activity"/>
    <property type="evidence" value="ECO:0007669"/>
    <property type="project" value="TreeGrafter"/>
</dbReference>
<organism evidence="6 9">
    <name type="scientific">Dorea longicatena</name>
    <dbReference type="NCBI Taxonomy" id="88431"/>
    <lineage>
        <taxon>Bacteria</taxon>
        <taxon>Bacillati</taxon>
        <taxon>Bacillota</taxon>
        <taxon>Clostridia</taxon>
        <taxon>Lachnospirales</taxon>
        <taxon>Lachnospiraceae</taxon>
        <taxon>Dorea</taxon>
    </lineage>
</organism>
<dbReference type="EMBL" id="WWSH01000021">
    <property type="protein sequence ID" value="MZK11708.1"/>
    <property type="molecule type" value="Genomic_DNA"/>
</dbReference>
<dbReference type="Proteomes" id="UP000095597">
    <property type="component" value="Unassembled WGS sequence"/>
</dbReference>
<keyword evidence="2" id="KW-0175">Coiled coil</keyword>
<evidence type="ECO:0000259" key="5">
    <source>
        <dbReference type="Pfam" id="PF24568"/>
    </source>
</evidence>
<dbReference type="InterPro" id="IPR016047">
    <property type="entry name" value="M23ase_b-sheet_dom"/>
</dbReference>
<dbReference type="Proteomes" id="UP000446719">
    <property type="component" value="Unassembled WGS sequence"/>
</dbReference>
<dbReference type="InterPro" id="IPR050570">
    <property type="entry name" value="Cell_wall_metabolism_enzyme"/>
</dbReference>
<feature type="chain" id="PRO_5033732477" evidence="3">
    <location>
        <begin position="27"/>
        <end position="388"/>
    </location>
</feature>
<dbReference type="EC" id="3.4.24.75" evidence="6"/>
<dbReference type="SUPFAM" id="SSF51261">
    <property type="entry name" value="Duplicated hybrid motif"/>
    <property type="match status" value="1"/>
</dbReference>
<dbReference type="PANTHER" id="PTHR21666">
    <property type="entry name" value="PEPTIDASE-RELATED"/>
    <property type="match status" value="1"/>
</dbReference>
<feature type="coiled-coil region" evidence="2">
    <location>
        <begin position="22"/>
        <end position="91"/>
    </location>
</feature>
<proteinExistence type="predicted"/>
<evidence type="ECO:0000259" key="4">
    <source>
        <dbReference type="Pfam" id="PF01551"/>
    </source>
</evidence>
<dbReference type="Pfam" id="PF24568">
    <property type="entry name" value="CC_PcsB"/>
    <property type="match status" value="1"/>
</dbReference>
<feature type="domain" description="Peptidoglycan hydrolase PcsB coiled-coil" evidence="5">
    <location>
        <begin position="93"/>
        <end position="157"/>
    </location>
</feature>
<accession>A0A173QZ89</accession>
<sequence>MIKRKKMISLLLVLTLVSGMFVQTYATEIDDTKKKAEELESKKKAAENEKTSLADQLKKLTGEMEETKKKISAKEDEITNKEEELILAKADENEQYESMKKRIRYMYENGNTGFVEILCSSKSIGELLNNAEYISRISGYDRNMLVEFQKVVTNVENQEAELKKEYKELQTMQDNLITKQDSVNELIKNKQSEIQSLTSELGDTKNKLAQLEAAAAEAERKQKEAAAAAAAAKKAQAAAKKNTSSSGSSAGSAGASVVSGNGTFTHPCPGGYISSGFGYRTQPIAGASTNHKGIDFAAATGTPIYAAAAGTVISAGYAGNAGNLLVISHGNGLLTYYMHCNAIYVSAGQKVSRGQNVAAVGTTGNSTGPHLHFQVMLNGTPVNPANYL</sequence>
<feature type="domain" description="M23ase beta-sheet core" evidence="4">
    <location>
        <begin position="290"/>
        <end position="384"/>
    </location>
</feature>
<feature type="signal peptide" evidence="3">
    <location>
        <begin position="1"/>
        <end position="26"/>
    </location>
</feature>
<evidence type="ECO:0000313" key="7">
    <source>
        <dbReference type="EMBL" id="MZK11708.1"/>
    </source>
</evidence>
<evidence type="ECO:0000313" key="11">
    <source>
        <dbReference type="Proteomes" id="UP000449249"/>
    </source>
</evidence>
<name>A0A173QZ89_9FIRM</name>
<dbReference type="PANTHER" id="PTHR21666:SF270">
    <property type="entry name" value="MUREIN HYDROLASE ACTIVATOR ENVC"/>
    <property type="match status" value="1"/>
</dbReference>
<dbReference type="CDD" id="cd12797">
    <property type="entry name" value="M23_peptidase"/>
    <property type="match status" value="1"/>
</dbReference>
<evidence type="ECO:0000313" key="9">
    <source>
        <dbReference type="Proteomes" id="UP000095597"/>
    </source>
</evidence>
<dbReference type="Proteomes" id="UP000449249">
    <property type="component" value="Unassembled WGS sequence"/>
</dbReference>
<feature type="coiled-coil region" evidence="2">
    <location>
        <begin position="145"/>
        <end position="238"/>
    </location>
</feature>
<evidence type="ECO:0000256" key="2">
    <source>
        <dbReference type="SAM" id="Coils"/>
    </source>
</evidence>
<dbReference type="InterPro" id="IPR011055">
    <property type="entry name" value="Dup_hybrid_motif"/>
</dbReference>
<dbReference type="Pfam" id="PF01551">
    <property type="entry name" value="Peptidase_M23"/>
    <property type="match status" value="1"/>
</dbReference>
<keyword evidence="6" id="KW-0378">Hydrolase</keyword>
<dbReference type="OrthoDB" id="9809488at2"/>
<dbReference type="Gene3D" id="6.10.250.3150">
    <property type="match status" value="1"/>
</dbReference>
<evidence type="ECO:0000313" key="6">
    <source>
        <dbReference type="EMBL" id="CUM70548.1"/>
    </source>
</evidence>
<gene>
    <name evidence="6" type="ORF">ERS852573_00139</name>
    <name evidence="8" type="ORF">GT565_11755</name>
    <name evidence="7" type="ORF">GT576_15535</name>
</gene>
<evidence type="ECO:0000313" key="10">
    <source>
        <dbReference type="Proteomes" id="UP000446719"/>
    </source>
</evidence>
<dbReference type="EMBL" id="WWSB01000016">
    <property type="protein sequence ID" value="MZK18768.1"/>
    <property type="molecule type" value="Genomic_DNA"/>
</dbReference>
<dbReference type="Gene3D" id="2.70.70.10">
    <property type="entry name" value="Glucose Permease (Domain IIA)"/>
    <property type="match status" value="1"/>
</dbReference>